<keyword evidence="2" id="KW-0418">Kinase</keyword>
<dbReference type="EMBL" id="AP027266">
    <property type="protein sequence ID" value="BDW86900.1"/>
    <property type="molecule type" value="Genomic_DNA"/>
</dbReference>
<protein>
    <submittedName>
        <fullName evidence="2">HPr kinase</fullName>
    </submittedName>
</protein>
<keyword evidence="3" id="KW-1185">Reference proteome</keyword>
<feature type="domain" description="HPr kinase/phosphorylase C-terminal" evidence="1">
    <location>
        <begin position="33"/>
        <end position="99"/>
    </location>
</feature>
<dbReference type="GO" id="GO:0000155">
    <property type="term" value="F:phosphorelay sensor kinase activity"/>
    <property type="evidence" value="ECO:0007669"/>
    <property type="project" value="InterPro"/>
</dbReference>
<dbReference type="Pfam" id="PF07475">
    <property type="entry name" value="Hpr_kinase_C"/>
    <property type="match status" value="1"/>
</dbReference>
<accession>A0AA48H8U1</accession>
<proteinExistence type="predicted"/>
<evidence type="ECO:0000313" key="3">
    <source>
        <dbReference type="Proteomes" id="UP001337723"/>
    </source>
</evidence>
<name>A0AA48H8U1_9RHOB</name>
<evidence type="ECO:0000259" key="1">
    <source>
        <dbReference type="Pfam" id="PF07475"/>
    </source>
</evidence>
<dbReference type="Proteomes" id="UP001337723">
    <property type="component" value="Chromosome"/>
</dbReference>
<dbReference type="SUPFAM" id="SSF53795">
    <property type="entry name" value="PEP carboxykinase-like"/>
    <property type="match status" value="1"/>
</dbReference>
<dbReference type="RefSeq" id="WP_338272988.1">
    <property type="nucleotide sequence ID" value="NZ_AP027266.1"/>
</dbReference>
<dbReference type="GO" id="GO:0005524">
    <property type="term" value="F:ATP binding"/>
    <property type="evidence" value="ECO:0007669"/>
    <property type="project" value="InterPro"/>
</dbReference>
<reference evidence="2 3" key="1">
    <citation type="submission" date="2023-01" db="EMBL/GenBank/DDBJ databases">
        <title>Complete genome sequence of Roseicyclus marinus strain Dej080120_10.</title>
        <authorList>
            <person name="Ueki S."/>
            <person name="Maruyama F."/>
        </authorList>
    </citation>
    <scope>NUCLEOTIDE SEQUENCE [LARGE SCALE GENOMIC DNA]</scope>
    <source>
        <strain evidence="2 3">Dej080120_10</strain>
    </source>
</reference>
<sequence length="163" mass="17192">MPEHPTHPDQIEPLEKWAAGRDGAAIWLNATGIAIGDAGIAILGVPGSGKSSLALSLIAMGATLIADDGLWLDPDTDPPRLRRPDTAQDLIEARGIGLLRAGPTRATAPLTILVDLDRAEPHRLPPRRYVATGDGRYPLILGAGNHTLAPALFLMARLGRAEP</sequence>
<keyword evidence="2" id="KW-0808">Transferase</keyword>
<dbReference type="KEGG" id="rmai:MACH21_30770"/>
<dbReference type="GO" id="GO:0006109">
    <property type="term" value="P:regulation of carbohydrate metabolic process"/>
    <property type="evidence" value="ECO:0007669"/>
    <property type="project" value="InterPro"/>
</dbReference>
<dbReference type="InterPro" id="IPR011104">
    <property type="entry name" value="Hpr_kin/Pase_C"/>
</dbReference>
<gene>
    <name evidence="2" type="ORF">MACH21_30770</name>
</gene>
<dbReference type="InterPro" id="IPR027417">
    <property type="entry name" value="P-loop_NTPase"/>
</dbReference>
<organism evidence="2 3">
    <name type="scientific">Roseicyclus marinus</name>
    <dbReference type="NCBI Taxonomy" id="2161673"/>
    <lineage>
        <taxon>Bacteria</taxon>
        <taxon>Pseudomonadati</taxon>
        <taxon>Pseudomonadota</taxon>
        <taxon>Alphaproteobacteria</taxon>
        <taxon>Rhodobacterales</taxon>
        <taxon>Roseobacteraceae</taxon>
        <taxon>Roseicyclus</taxon>
    </lineage>
</organism>
<dbReference type="AlphaFoldDB" id="A0AA48H8U1"/>
<evidence type="ECO:0000313" key="2">
    <source>
        <dbReference type="EMBL" id="BDW86900.1"/>
    </source>
</evidence>
<dbReference type="Gene3D" id="3.40.50.300">
    <property type="entry name" value="P-loop containing nucleotide triphosphate hydrolases"/>
    <property type="match status" value="1"/>
</dbReference>